<dbReference type="Proteomes" id="UP000749471">
    <property type="component" value="Unassembled WGS sequence"/>
</dbReference>
<evidence type="ECO:0000313" key="2">
    <source>
        <dbReference type="Proteomes" id="UP000749471"/>
    </source>
</evidence>
<dbReference type="RefSeq" id="WP_216522369.1">
    <property type="nucleotide sequence ID" value="NZ_JAHLPM010000030.1"/>
</dbReference>
<comment type="caution">
    <text evidence="1">The sequence shown here is derived from an EMBL/GenBank/DDBJ whole genome shotgun (WGS) entry which is preliminary data.</text>
</comment>
<name>A0ABS6EBX2_9FIRM</name>
<proteinExistence type="predicted"/>
<organism evidence="1 2">
    <name type="scientific">Tissierella simiarum</name>
    <dbReference type="NCBI Taxonomy" id="2841534"/>
    <lineage>
        <taxon>Bacteria</taxon>
        <taxon>Bacillati</taxon>
        <taxon>Bacillota</taxon>
        <taxon>Tissierellia</taxon>
        <taxon>Tissierellales</taxon>
        <taxon>Tissierellaceae</taxon>
        <taxon>Tissierella</taxon>
    </lineage>
</organism>
<accession>A0ABS6EBX2</accession>
<dbReference type="EMBL" id="JAHLPM010000030">
    <property type="protein sequence ID" value="MBU5440277.1"/>
    <property type="molecule type" value="Genomic_DNA"/>
</dbReference>
<gene>
    <name evidence="1" type="ORF">KQI42_19980</name>
</gene>
<keyword evidence="2" id="KW-1185">Reference proteome</keyword>
<sequence>MVEIKITQNRQREDKITEYIFDKSFCIDLKVALDLINKTLGCNVVREDEPRWLEAYYRVKEDNKDKLIIEVIEPFCG</sequence>
<protein>
    <submittedName>
        <fullName evidence="1">Uncharacterized protein</fullName>
    </submittedName>
</protein>
<reference evidence="1 2" key="1">
    <citation type="submission" date="2021-06" db="EMBL/GenBank/DDBJ databases">
        <authorList>
            <person name="Sun Q."/>
            <person name="Li D."/>
        </authorList>
    </citation>
    <scope>NUCLEOTIDE SEQUENCE [LARGE SCALE GENOMIC DNA]</scope>
    <source>
        <strain evidence="1 2">MSJ-40</strain>
    </source>
</reference>
<evidence type="ECO:0000313" key="1">
    <source>
        <dbReference type="EMBL" id="MBU5440277.1"/>
    </source>
</evidence>